<gene>
    <name evidence="2" type="ORF">CcCBS67573_g10358</name>
</gene>
<feature type="region of interest" description="Disordered" evidence="1">
    <location>
        <begin position="306"/>
        <end position="361"/>
    </location>
</feature>
<proteinExistence type="predicted"/>
<dbReference type="AlphaFoldDB" id="A0A507D2G2"/>
<evidence type="ECO:0000313" key="3">
    <source>
        <dbReference type="Proteomes" id="UP000320333"/>
    </source>
</evidence>
<keyword evidence="3" id="KW-1185">Reference proteome</keyword>
<evidence type="ECO:0000256" key="1">
    <source>
        <dbReference type="SAM" id="MobiDB-lite"/>
    </source>
</evidence>
<name>A0A507D2G2_9FUNG</name>
<comment type="caution">
    <text evidence="2">The sequence shown here is derived from an EMBL/GenBank/DDBJ whole genome shotgun (WGS) entry which is preliminary data.</text>
</comment>
<accession>A0A507D2G2</accession>
<feature type="region of interest" description="Disordered" evidence="1">
    <location>
        <begin position="479"/>
        <end position="503"/>
    </location>
</feature>
<sequence length="617" mass="68535">MGSPTKAVHDIATQYIAALEDKLQTDAKLRAAYVIFRRTEEKWHAAKTEVEALTSEALLLKQRLEARETGIGQVQLLEHQNNALTEELAALRAKSAAGVVNRGEPGWLGSVNGPAQNIRAGSETGSTKRDTPDHALAGKRSSKRFKQDDFTSLAAPSISPSGGKPTSALSHMNDPAVSADVKTHVIKSSTNEEEVQCRYCLGPIPRRHQSRWIQHIVNCDAAPDTAKRVLSSPHAYTLIEGRGTPSVIIDHHVTKQGSGRTRTIHCNYCSVIINSEKRKDWERHMYSKCTRIPLSVKQAFENAKMGHTTKSATTPSVANDTKTPEATRSRTSSSEGAIKPLVLKLPAPPKSSTPVSMSPPKFDDDLTEPLQYPTEPPEFLPDGTRNTLRFRAWVDIIRYHRPDHVIVNASRLKLTTFKRNYKFPAVRLMPETGFSKFSSGCFAIPEHMHRVFLSHFDEEPSGKKPTADVSPVKISNEVESTASNDHNPRNEVRPESPLIPDAIPSDSLNSSLKLDGSNLHSDKKPVSSKNINGTRYVNVIREIMPDFPTLPADSRKAVKRGVRLFLEAELKDKFSDFVIVKGGGTMYMIPDELLDAFKDWAFEELSRCFPERAVMRR</sequence>
<organism evidence="2 3">
    <name type="scientific">Chytriomyces confervae</name>
    <dbReference type="NCBI Taxonomy" id="246404"/>
    <lineage>
        <taxon>Eukaryota</taxon>
        <taxon>Fungi</taxon>
        <taxon>Fungi incertae sedis</taxon>
        <taxon>Chytridiomycota</taxon>
        <taxon>Chytridiomycota incertae sedis</taxon>
        <taxon>Chytridiomycetes</taxon>
        <taxon>Chytridiales</taxon>
        <taxon>Chytriomycetaceae</taxon>
        <taxon>Chytriomyces</taxon>
    </lineage>
</organism>
<feature type="region of interest" description="Disordered" evidence="1">
    <location>
        <begin position="108"/>
        <end position="172"/>
    </location>
</feature>
<dbReference type="Proteomes" id="UP000320333">
    <property type="component" value="Unassembled WGS sequence"/>
</dbReference>
<dbReference type="EMBL" id="QEAP01001409">
    <property type="protein sequence ID" value="TPX45656.1"/>
    <property type="molecule type" value="Genomic_DNA"/>
</dbReference>
<dbReference type="OrthoDB" id="2117670at2759"/>
<reference evidence="2 3" key="1">
    <citation type="journal article" date="2019" name="Sci. Rep.">
        <title>Comparative genomics of chytrid fungi reveal insights into the obligate biotrophic and pathogenic lifestyle of Synchytrium endobioticum.</title>
        <authorList>
            <person name="van de Vossenberg B.T.L.H."/>
            <person name="Warris S."/>
            <person name="Nguyen H.D.T."/>
            <person name="van Gent-Pelzer M.P.E."/>
            <person name="Joly D.L."/>
            <person name="van de Geest H.C."/>
            <person name="Bonants P.J.M."/>
            <person name="Smith D.S."/>
            <person name="Levesque C.A."/>
            <person name="van der Lee T.A.J."/>
        </authorList>
    </citation>
    <scope>NUCLEOTIDE SEQUENCE [LARGE SCALE GENOMIC DNA]</scope>
    <source>
        <strain evidence="2 3">CBS 675.73</strain>
    </source>
</reference>
<evidence type="ECO:0000313" key="2">
    <source>
        <dbReference type="EMBL" id="TPX45656.1"/>
    </source>
</evidence>
<feature type="compositionally biased region" description="Polar residues" evidence="1">
    <location>
        <begin position="308"/>
        <end position="321"/>
    </location>
</feature>
<protein>
    <submittedName>
        <fullName evidence="2">Uncharacterized protein</fullName>
    </submittedName>
</protein>